<dbReference type="STRING" id="466.Lmac_1140"/>
<sequence length="96" mass="10265">MQKLSIAALSLALIGCTTTGTGNKYPSGPTVSPVLFDKPYGTSAPLDNPKVVYTDQNEKPLNMKDINAINAAIAAERGKDLAPQEEVMQQLMTDEI</sequence>
<dbReference type="Proteomes" id="UP000054908">
    <property type="component" value="Unassembled WGS sequence"/>
</dbReference>
<keyword evidence="2" id="KW-1185">Reference proteome</keyword>
<dbReference type="AlphaFoldDB" id="A0A0W0W6U2"/>
<dbReference type="EMBL" id="LNYL01000027">
    <property type="protein sequence ID" value="KTD28081.1"/>
    <property type="molecule type" value="Genomic_DNA"/>
</dbReference>
<evidence type="ECO:0000313" key="2">
    <source>
        <dbReference type="Proteomes" id="UP000054908"/>
    </source>
</evidence>
<dbReference type="PROSITE" id="PS51257">
    <property type="entry name" value="PROKAR_LIPOPROTEIN"/>
    <property type="match status" value="1"/>
</dbReference>
<organism evidence="1 2">
    <name type="scientific">Legionella maceachernii</name>
    <dbReference type="NCBI Taxonomy" id="466"/>
    <lineage>
        <taxon>Bacteria</taxon>
        <taxon>Pseudomonadati</taxon>
        <taxon>Pseudomonadota</taxon>
        <taxon>Gammaproteobacteria</taxon>
        <taxon>Legionellales</taxon>
        <taxon>Legionellaceae</taxon>
        <taxon>Legionella</taxon>
    </lineage>
</organism>
<protein>
    <recommendedName>
        <fullName evidence="3">Lipoprotein</fullName>
    </recommendedName>
</protein>
<proteinExistence type="predicted"/>
<dbReference type="OrthoDB" id="5657143at2"/>
<name>A0A0W0W6U2_9GAMM</name>
<evidence type="ECO:0008006" key="3">
    <source>
        <dbReference type="Google" id="ProtNLM"/>
    </source>
</evidence>
<evidence type="ECO:0000313" key="1">
    <source>
        <dbReference type="EMBL" id="KTD28081.1"/>
    </source>
</evidence>
<gene>
    <name evidence="1" type="ORF">Lmac_1140</name>
</gene>
<accession>A0A0W0W6U2</accession>
<comment type="caution">
    <text evidence="1">The sequence shown here is derived from an EMBL/GenBank/DDBJ whole genome shotgun (WGS) entry which is preliminary data.</text>
</comment>
<reference evidence="1 2" key="1">
    <citation type="submission" date="2015-11" db="EMBL/GenBank/DDBJ databases">
        <title>Genomic analysis of 38 Legionella species identifies large and diverse effector repertoires.</title>
        <authorList>
            <person name="Burstein D."/>
            <person name="Amaro F."/>
            <person name="Zusman T."/>
            <person name="Lifshitz Z."/>
            <person name="Cohen O."/>
            <person name="Gilbert J.A."/>
            <person name="Pupko T."/>
            <person name="Shuman H.A."/>
            <person name="Segal G."/>
        </authorList>
    </citation>
    <scope>NUCLEOTIDE SEQUENCE [LARGE SCALE GENOMIC DNA]</scope>
    <source>
        <strain evidence="1 2">PX-1-G2-E2</strain>
    </source>
</reference>
<dbReference type="PATRIC" id="fig|466.6.peg.1212"/>
<dbReference type="RefSeq" id="WP_058451918.1">
    <property type="nucleotide sequence ID" value="NZ_CAAAIB010000010.1"/>
</dbReference>